<dbReference type="NCBIfam" id="TIGR01443">
    <property type="entry name" value="intein_Cterm"/>
    <property type="match status" value="1"/>
</dbReference>
<gene>
    <name evidence="3" type="ORF">SAMN05443287_1154</name>
</gene>
<dbReference type="EMBL" id="FNYV01000015">
    <property type="protein sequence ID" value="SEK02509.1"/>
    <property type="molecule type" value="Genomic_DNA"/>
</dbReference>
<sequence length="301" mass="32077">MGGRGVLGGFRSVATDSTILASLSRMASRAGSGPIEGINSLGMRLANAYCSFTPDTRVLMADGTTKPISKIKPGDEVFARDPETGEYGSREVTATWVHRDKVLKLTIDGETVDTTADHPFWDDSRRQWRNAGDLIPGDLLLSVDGQSLEVDRLTATGRAEVVYNLTVAAIHTYYVVAGNTPVLVHNCGTRPSGVIDLDAASASGATLQRGGYSVAGRALQKHADRAETGSNWSRPAGRENPQGWNSAGQDMLDDSLTNPDSVVHLGYGRVGGQWQDALDVRLPGGRGARFDLNGNFSGFLD</sequence>
<dbReference type="Pfam" id="PF07591">
    <property type="entry name" value="PT-HINT"/>
    <property type="match status" value="1"/>
</dbReference>
<feature type="domain" description="Hint" evidence="2">
    <location>
        <begin position="49"/>
        <end position="144"/>
    </location>
</feature>
<reference evidence="4" key="1">
    <citation type="submission" date="2016-10" db="EMBL/GenBank/DDBJ databases">
        <authorList>
            <person name="Varghese N."/>
            <person name="Submissions S."/>
        </authorList>
    </citation>
    <scope>NUCLEOTIDE SEQUENCE [LARGE SCALE GENOMIC DNA]</scope>
    <source>
        <strain evidence="4">CGMCC 4.7038</strain>
    </source>
</reference>
<evidence type="ECO:0000256" key="1">
    <source>
        <dbReference type="SAM" id="MobiDB-lite"/>
    </source>
</evidence>
<protein>
    <submittedName>
        <fullName evidence="3">Intein C-terminal splicing region/intein N-terminal splicing region</fullName>
    </submittedName>
</protein>
<evidence type="ECO:0000259" key="2">
    <source>
        <dbReference type="SMART" id="SM00306"/>
    </source>
</evidence>
<dbReference type="PROSITE" id="PS50818">
    <property type="entry name" value="INTEIN_C_TER"/>
    <property type="match status" value="1"/>
</dbReference>
<dbReference type="STRING" id="1144548.SAMN05443287_1154"/>
<dbReference type="InterPro" id="IPR036844">
    <property type="entry name" value="Hint_dom_sf"/>
</dbReference>
<dbReference type="SUPFAM" id="SSF51294">
    <property type="entry name" value="Hedgehog/intein (Hint) domain"/>
    <property type="match status" value="1"/>
</dbReference>
<dbReference type="GO" id="GO:0016539">
    <property type="term" value="P:intein-mediated protein splicing"/>
    <property type="evidence" value="ECO:0007669"/>
    <property type="project" value="InterPro"/>
</dbReference>
<dbReference type="InterPro" id="IPR030934">
    <property type="entry name" value="Intein_C"/>
</dbReference>
<evidence type="ECO:0000313" key="4">
    <source>
        <dbReference type="Proteomes" id="UP000198707"/>
    </source>
</evidence>
<dbReference type="CDD" id="cd00081">
    <property type="entry name" value="Hint"/>
    <property type="match status" value="1"/>
</dbReference>
<dbReference type="PROSITE" id="PS50817">
    <property type="entry name" value="INTEIN_N_TER"/>
    <property type="match status" value="1"/>
</dbReference>
<evidence type="ECO:0000313" key="3">
    <source>
        <dbReference type="EMBL" id="SEK02509.1"/>
    </source>
</evidence>
<dbReference type="InterPro" id="IPR006141">
    <property type="entry name" value="Intein_N"/>
</dbReference>
<dbReference type="Proteomes" id="UP000198707">
    <property type="component" value="Unassembled WGS sequence"/>
</dbReference>
<dbReference type="AlphaFoldDB" id="A0A1H7DL41"/>
<organism evidence="3 4">
    <name type="scientific">Micromonospora phaseoli</name>
    <dbReference type="NCBI Taxonomy" id="1144548"/>
    <lineage>
        <taxon>Bacteria</taxon>
        <taxon>Bacillati</taxon>
        <taxon>Actinomycetota</taxon>
        <taxon>Actinomycetes</taxon>
        <taxon>Micromonosporales</taxon>
        <taxon>Micromonosporaceae</taxon>
        <taxon>Micromonospora</taxon>
    </lineage>
</organism>
<accession>A0A1H7DL41</accession>
<name>A0A1H7DL41_9ACTN</name>
<dbReference type="Gene3D" id="2.170.16.10">
    <property type="entry name" value="Hedgehog/Intein (Hint) domain"/>
    <property type="match status" value="1"/>
</dbReference>
<dbReference type="SMART" id="SM00306">
    <property type="entry name" value="HintN"/>
    <property type="match status" value="1"/>
</dbReference>
<keyword evidence="4" id="KW-1185">Reference proteome</keyword>
<feature type="region of interest" description="Disordered" evidence="1">
    <location>
        <begin position="224"/>
        <end position="246"/>
    </location>
</feature>
<dbReference type="InterPro" id="IPR003587">
    <property type="entry name" value="Hint_dom_N"/>
</dbReference>
<proteinExistence type="predicted"/>